<dbReference type="InterPro" id="IPR046245">
    <property type="entry name" value="DUF6278"/>
</dbReference>
<dbReference type="EMBL" id="BAAABW010000026">
    <property type="protein sequence ID" value="GAA0368824.1"/>
    <property type="molecule type" value="Genomic_DNA"/>
</dbReference>
<keyword evidence="2" id="KW-1185">Reference proteome</keyword>
<name>A0ABP3HHG3_9ACTN</name>
<accession>A0ABP3HHG3</accession>
<sequence length="181" mass="19681">MKLRRHLGNVKEANRPRRAPRACGEAIRASAILAGMNIPFLDSWRKRHAPAHGVALADAVDRDPEGLAELLSECELLRAHAQSAGVALDDSPTSLEALDQLQPRWREDPELLPWLGNDAGLYLGTVVVRTVEGAGWWIRSDGQPVVRLANGREIDVVEAGQGWAADGAPELSQLYGELAEN</sequence>
<organism evidence="1 2">
    <name type="scientific">Streptomyces blastmyceticus</name>
    <dbReference type="NCBI Taxonomy" id="68180"/>
    <lineage>
        <taxon>Bacteria</taxon>
        <taxon>Bacillati</taxon>
        <taxon>Actinomycetota</taxon>
        <taxon>Actinomycetes</taxon>
        <taxon>Kitasatosporales</taxon>
        <taxon>Streptomycetaceae</taxon>
        <taxon>Streptomyces</taxon>
    </lineage>
</organism>
<protein>
    <submittedName>
        <fullName evidence="1">DUF6278 family protein</fullName>
    </submittedName>
</protein>
<proteinExistence type="predicted"/>
<gene>
    <name evidence="1" type="ORF">GCM10010319_53440</name>
</gene>
<reference evidence="2" key="1">
    <citation type="journal article" date="2019" name="Int. J. Syst. Evol. Microbiol.">
        <title>The Global Catalogue of Microorganisms (GCM) 10K type strain sequencing project: providing services to taxonomists for standard genome sequencing and annotation.</title>
        <authorList>
            <consortium name="The Broad Institute Genomics Platform"/>
            <consortium name="The Broad Institute Genome Sequencing Center for Infectious Disease"/>
            <person name="Wu L."/>
            <person name="Ma J."/>
        </authorList>
    </citation>
    <scope>NUCLEOTIDE SEQUENCE [LARGE SCALE GENOMIC DNA]</scope>
    <source>
        <strain evidence="2">JCM 4565</strain>
    </source>
</reference>
<dbReference type="Proteomes" id="UP001500063">
    <property type="component" value="Unassembled WGS sequence"/>
</dbReference>
<comment type="caution">
    <text evidence="1">The sequence shown here is derived from an EMBL/GenBank/DDBJ whole genome shotgun (WGS) entry which is preliminary data.</text>
</comment>
<evidence type="ECO:0000313" key="1">
    <source>
        <dbReference type="EMBL" id="GAA0368824.1"/>
    </source>
</evidence>
<dbReference type="Pfam" id="PF19794">
    <property type="entry name" value="DUF6278"/>
    <property type="match status" value="1"/>
</dbReference>
<evidence type="ECO:0000313" key="2">
    <source>
        <dbReference type="Proteomes" id="UP001500063"/>
    </source>
</evidence>